<keyword evidence="4 5" id="KW-0539">Nucleus</keyword>
<evidence type="ECO:0000256" key="4">
    <source>
        <dbReference type="ARBA" id="ARBA00023242"/>
    </source>
</evidence>
<keyword evidence="8" id="KW-1185">Reference proteome</keyword>
<evidence type="ECO:0000256" key="1">
    <source>
        <dbReference type="ARBA" id="ARBA00004123"/>
    </source>
</evidence>
<comment type="caution">
    <text evidence="7">The sequence shown here is derived from an EMBL/GenBank/DDBJ whole genome shotgun (WGS) entry which is preliminary data.</text>
</comment>
<comment type="subcellular location">
    <subcellularLocation>
        <location evidence="1 5">Nucleus</location>
    </subcellularLocation>
</comment>
<dbReference type="GO" id="GO:0005634">
    <property type="term" value="C:nucleus"/>
    <property type="evidence" value="ECO:0007669"/>
    <property type="project" value="UniProtKB-SubCell"/>
</dbReference>
<dbReference type="Pfam" id="PF04939">
    <property type="entry name" value="RRS1"/>
    <property type="match status" value="1"/>
</dbReference>
<evidence type="ECO:0000256" key="6">
    <source>
        <dbReference type="SAM" id="MobiDB-lite"/>
    </source>
</evidence>
<evidence type="ECO:0000256" key="5">
    <source>
        <dbReference type="RuleBase" id="RU364132"/>
    </source>
</evidence>
<dbReference type="InterPro" id="IPR007023">
    <property type="entry name" value="Ribosom_reg"/>
</dbReference>
<evidence type="ECO:0000256" key="3">
    <source>
        <dbReference type="ARBA" id="ARBA00022517"/>
    </source>
</evidence>
<name>A0ABD2JHW7_HETSC</name>
<comment type="similarity">
    <text evidence="2 5">Belongs to the RRS1 family.</text>
</comment>
<sequence>MTSPCIDVGNLLLIDVETDAEDLASSNSERINELTSKNAQLLFNQIWKLPRKIVQDATCSQLPEYTYGLPREKPIPKPKEPTKWEKFARAKGITKKKDRKVWDKTTQEWKPKYGYRRAENQSKEWLIEIPDQKDPYKDYFAEKAEEKREKNNKQELQRLKNISRASNKSKVPTGNRKVFKD</sequence>
<evidence type="ECO:0000313" key="8">
    <source>
        <dbReference type="Proteomes" id="UP001620645"/>
    </source>
</evidence>
<gene>
    <name evidence="7" type="ORF">niasHS_006668</name>
</gene>
<feature type="region of interest" description="Disordered" evidence="6">
    <location>
        <begin position="145"/>
        <end position="181"/>
    </location>
</feature>
<dbReference type="Proteomes" id="UP001620645">
    <property type="component" value="Unassembled WGS sequence"/>
</dbReference>
<evidence type="ECO:0000313" key="7">
    <source>
        <dbReference type="EMBL" id="KAL3090216.1"/>
    </source>
</evidence>
<proteinExistence type="inferred from homology"/>
<dbReference type="AlphaFoldDB" id="A0ABD2JHW7"/>
<organism evidence="7 8">
    <name type="scientific">Heterodera schachtii</name>
    <name type="common">Sugarbeet cyst nematode worm</name>
    <name type="synonym">Tylenchus schachtii</name>
    <dbReference type="NCBI Taxonomy" id="97005"/>
    <lineage>
        <taxon>Eukaryota</taxon>
        <taxon>Metazoa</taxon>
        <taxon>Ecdysozoa</taxon>
        <taxon>Nematoda</taxon>
        <taxon>Chromadorea</taxon>
        <taxon>Rhabditida</taxon>
        <taxon>Tylenchina</taxon>
        <taxon>Tylenchomorpha</taxon>
        <taxon>Tylenchoidea</taxon>
        <taxon>Heteroderidae</taxon>
        <taxon>Heteroderinae</taxon>
        <taxon>Heterodera</taxon>
    </lineage>
</organism>
<protein>
    <recommendedName>
        <fullName evidence="5">Ribosome biogenesis regulatory protein</fullName>
    </recommendedName>
</protein>
<evidence type="ECO:0000256" key="2">
    <source>
        <dbReference type="ARBA" id="ARBA00010077"/>
    </source>
</evidence>
<feature type="compositionally biased region" description="Basic and acidic residues" evidence="6">
    <location>
        <begin position="145"/>
        <end position="158"/>
    </location>
</feature>
<dbReference type="GO" id="GO:0042254">
    <property type="term" value="P:ribosome biogenesis"/>
    <property type="evidence" value="ECO:0007669"/>
    <property type="project" value="UniProtKB-KW"/>
</dbReference>
<feature type="compositionally biased region" description="Polar residues" evidence="6">
    <location>
        <begin position="163"/>
        <end position="172"/>
    </location>
</feature>
<keyword evidence="3 5" id="KW-0690">Ribosome biogenesis</keyword>
<reference evidence="7 8" key="1">
    <citation type="submission" date="2024-10" db="EMBL/GenBank/DDBJ databases">
        <authorList>
            <person name="Kim D."/>
        </authorList>
    </citation>
    <scope>NUCLEOTIDE SEQUENCE [LARGE SCALE GENOMIC DNA]</scope>
    <source>
        <strain evidence="7">Taebaek</strain>
    </source>
</reference>
<comment type="function">
    <text evidence="5">Involved in ribosomal large subunit assembly.</text>
</comment>
<accession>A0ABD2JHW7</accession>
<dbReference type="EMBL" id="JBICCN010000143">
    <property type="protein sequence ID" value="KAL3090216.1"/>
    <property type="molecule type" value="Genomic_DNA"/>
</dbReference>